<protein>
    <submittedName>
        <fullName evidence="7">16S rRNA (Cytidine1402-2'-O)-methyltransferase</fullName>
    </submittedName>
</protein>
<gene>
    <name evidence="7" type="ORF">SAMN05421640_0192</name>
</gene>
<dbReference type="SUPFAM" id="SSF53790">
    <property type="entry name" value="Tetrapyrrole methylase"/>
    <property type="match status" value="1"/>
</dbReference>
<dbReference type="Gene3D" id="3.30.950.10">
    <property type="entry name" value="Methyltransferase, Cobalt-precorrin-4 Transmethylase, Domain 2"/>
    <property type="match status" value="1"/>
</dbReference>
<dbReference type="RefSeq" id="WP_089354976.1">
    <property type="nucleotide sequence ID" value="NZ_FZPD01000001.1"/>
</dbReference>
<evidence type="ECO:0000256" key="1">
    <source>
        <dbReference type="ARBA" id="ARBA00022490"/>
    </source>
</evidence>
<dbReference type="GO" id="GO:0006364">
    <property type="term" value="P:rRNA processing"/>
    <property type="evidence" value="ECO:0007669"/>
    <property type="project" value="UniProtKB-KW"/>
</dbReference>
<dbReference type="Gene3D" id="3.40.1010.10">
    <property type="entry name" value="Cobalt-precorrin-4 Transmethylase, Domain 1"/>
    <property type="match status" value="1"/>
</dbReference>
<keyword evidence="2" id="KW-0698">rRNA processing</keyword>
<evidence type="ECO:0000256" key="3">
    <source>
        <dbReference type="ARBA" id="ARBA00022603"/>
    </source>
</evidence>
<keyword evidence="1" id="KW-0963">Cytoplasm</keyword>
<dbReference type="CDD" id="cd11649">
    <property type="entry name" value="RsmI_like"/>
    <property type="match status" value="1"/>
</dbReference>
<dbReference type="PIRSF" id="PIRSF005917">
    <property type="entry name" value="MTase_YraL"/>
    <property type="match status" value="1"/>
</dbReference>
<feature type="domain" description="Tetrapyrrole methylase" evidence="6">
    <location>
        <begin position="75"/>
        <end position="213"/>
    </location>
</feature>
<dbReference type="InterPro" id="IPR000878">
    <property type="entry name" value="4pyrrol_Mease"/>
</dbReference>
<keyword evidence="4 7" id="KW-0808">Transferase</keyword>
<evidence type="ECO:0000313" key="7">
    <source>
        <dbReference type="EMBL" id="SNS44968.1"/>
    </source>
</evidence>
<dbReference type="InterPro" id="IPR035996">
    <property type="entry name" value="4pyrrol_Methylase_sf"/>
</dbReference>
<evidence type="ECO:0000259" key="6">
    <source>
        <dbReference type="Pfam" id="PF00590"/>
    </source>
</evidence>
<dbReference type="InterPro" id="IPR014777">
    <property type="entry name" value="4pyrrole_Mease_sub1"/>
</dbReference>
<keyword evidence="5" id="KW-0949">S-adenosyl-L-methionine</keyword>
<reference evidence="7 8" key="1">
    <citation type="submission" date="2017-06" db="EMBL/GenBank/DDBJ databases">
        <authorList>
            <person name="Kim H.J."/>
            <person name="Triplett B.A."/>
        </authorList>
    </citation>
    <scope>NUCLEOTIDE SEQUENCE [LARGE SCALE GENOMIC DNA]</scope>
    <source>
        <strain evidence="7 8">DSM 19307</strain>
    </source>
</reference>
<dbReference type="OrthoDB" id="7061662at2"/>
<evidence type="ECO:0000256" key="4">
    <source>
        <dbReference type="ARBA" id="ARBA00022679"/>
    </source>
</evidence>
<dbReference type="InterPro" id="IPR008189">
    <property type="entry name" value="rRNA_ssu_MeTfrase_I"/>
</dbReference>
<dbReference type="PANTHER" id="PTHR46111:SF2">
    <property type="entry name" value="SAM-DEPENDENT METHYLTRANSFERASE"/>
    <property type="match status" value="1"/>
</dbReference>
<keyword evidence="8" id="KW-1185">Reference proteome</keyword>
<dbReference type="PANTHER" id="PTHR46111">
    <property type="entry name" value="RIBOSOMAL RNA SMALL SUBUNIT METHYLTRANSFERASE I"/>
    <property type="match status" value="1"/>
</dbReference>
<dbReference type="GO" id="GO:0008168">
    <property type="term" value="F:methyltransferase activity"/>
    <property type="evidence" value="ECO:0007669"/>
    <property type="project" value="UniProtKB-KW"/>
</dbReference>
<name>A0A239EL19_EKHLU</name>
<keyword evidence="3 7" id="KW-0489">Methyltransferase</keyword>
<evidence type="ECO:0000256" key="2">
    <source>
        <dbReference type="ARBA" id="ARBA00022552"/>
    </source>
</evidence>
<dbReference type="InterPro" id="IPR014776">
    <property type="entry name" value="4pyrrole_Mease_sub2"/>
</dbReference>
<evidence type="ECO:0000256" key="5">
    <source>
        <dbReference type="ARBA" id="ARBA00022691"/>
    </source>
</evidence>
<evidence type="ECO:0000313" key="8">
    <source>
        <dbReference type="Proteomes" id="UP000198393"/>
    </source>
</evidence>
<dbReference type="AlphaFoldDB" id="A0A239EL19"/>
<dbReference type="GO" id="GO:0032259">
    <property type="term" value="P:methylation"/>
    <property type="evidence" value="ECO:0007669"/>
    <property type="project" value="UniProtKB-KW"/>
</dbReference>
<dbReference type="Pfam" id="PF00590">
    <property type="entry name" value="TP_methylase"/>
    <property type="match status" value="1"/>
</dbReference>
<organism evidence="7 8">
    <name type="scientific">Ekhidna lutea</name>
    <dbReference type="NCBI Taxonomy" id="447679"/>
    <lineage>
        <taxon>Bacteria</taxon>
        <taxon>Pseudomonadati</taxon>
        <taxon>Bacteroidota</taxon>
        <taxon>Cytophagia</taxon>
        <taxon>Cytophagales</taxon>
        <taxon>Reichenbachiellaceae</taxon>
        <taxon>Ekhidna</taxon>
    </lineage>
</organism>
<sequence>MSQGKLFLIPTYLSTDNDASFVSPMVTEVLQNTKHFFVENVRTARRFISSLKAGITIDELEFNILDKKSNWDQMYPLFEPLRNGEDMGVISEAGVPCLADPGNLAVSFAHQTNIQVVPMPGTSSIQMALIASGFNGQKFTFHGYLPIDRNPRQQKIRELEKLSQSGYTQLFMETPYRNQQLIKDILKTCRPDTLLSIAADISGSTEKILTQPVSKWQKTDIQIHKIPAIFSFGQFP</sequence>
<dbReference type="Proteomes" id="UP000198393">
    <property type="component" value="Unassembled WGS sequence"/>
</dbReference>
<dbReference type="EMBL" id="FZPD01000001">
    <property type="protein sequence ID" value="SNS44968.1"/>
    <property type="molecule type" value="Genomic_DNA"/>
</dbReference>
<proteinExistence type="predicted"/>
<accession>A0A239EL19</accession>